<dbReference type="Proteomes" id="UP000009022">
    <property type="component" value="Unassembled WGS sequence"/>
</dbReference>
<feature type="transmembrane region" description="Helical" evidence="6">
    <location>
        <begin position="187"/>
        <end position="211"/>
    </location>
</feature>
<dbReference type="PhylomeDB" id="B3S452"/>
<evidence type="ECO:0000256" key="1">
    <source>
        <dbReference type="ARBA" id="ARBA00004141"/>
    </source>
</evidence>
<evidence type="ECO:0000313" key="8">
    <source>
        <dbReference type="Proteomes" id="UP000009022"/>
    </source>
</evidence>
<dbReference type="OrthoDB" id="446368at2759"/>
<comment type="subcellular location">
    <subcellularLocation>
        <location evidence="1">Membrane</location>
        <topology evidence="1">Multi-pass membrane protein</topology>
    </subcellularLocation>
</comment>
<feature type="transmembrane region" description="Helical" evidence="6">
    <location>
        <begin position="149"/>
        <end position="167"/>
    </location>
</feature>
<feature type="transmembrane region" description="Helical" evidence="6">
    <location>
        <begin position="108"/>
        <end position="128"/>
    </location>
</feature>
<evidence type="ECO:0000256" key="6">
    <source>
        <dbReference type="SAM" id="Phobius"/>
    </source>
</evidence>
<dbReference type="AlphaFoldDB" id="B3S452"/>
<dbReference type="InParanoid" id="B3S452"/>
<dbReference type="InterPro" id="IPR050930">
    <property type="entry name" value="MFS_Vesicular_Transporter"/>
</dbReference>
<evidence type="ECO:0000256" key="3">
    <source>
        <dbReference type="ARBA" id="ARBA00022692"/>
    </source>
</evidence>
<keyword evidence="4 6" id="KW-1133">Transmembrane helix</keyword>
<dbReference type="PANTHER" id="PTHR23506:SF26">
    <property type="entry name" value="MFS-TYPE TRANSPORTER SLC18B1"/>
    <property type="match status" value="1"/>
</dbReference>
<dbReference type="RefSeq" id="XP_002115125.1">
    <property type="nucleotide sequence ID" value="XM_002115089.1"/>
</dbReference>
<evidence type="ECO:0000256" key="4">
    <source>
        <dbReference type="ARBA" id="ARBA00022989"/>
    </source>
</evidence>
<feature type="transmembrane region" description="Helical" evidence="6">
    <location>
        <begin position="25"/>
        <end position="42"/>
    </location>
</feature>
<dbReference type="SUPFAM" id="SSF103473">
    <property type="entry name" value="MFS general substrate transporter"/>
    <property type="match status" value="1"/>
</dbReference>
<dbReference type="KEGG" id="tad:TRIADDRAFT_58956"/>
<keyword evidence="2" id="KW-0813">Transport</keyword>
<proteinExistence type="predicted"/>
<organism evidence="7 8">
    <name type="scientific">Trichoplax adhaerens</name>
    <name type="common">Trichoplax reptans</name>
    <dbReference type="NCBI Taxonomy" id="10228"/>
    <lineage>
        <taxon>Eukaryota</taxon>
        <taxon>Metazoa</taxon>
        <taxon>Placozoa</taxon>
        <taxon>Uniplacotomia</taxon>
        <taxon>Trichoplacea</taxon>
        <taxon>Trichoplacidae</taxon>
        <taxon>Trichoplax</taxon>
    </lineage>
</organism>
<reference evidence="7 8" key="1">
    <citation type="journal article" date="2008" name="Nature">
        <title>The Trichoplax genome and the nature of placozoans.</title>
        <authorList>
            <person name="Srivastava M."/>
            <person name="Begovic E."/>
            <person name="Chapman J."/>
            <person name="Putnam N.H."/>
            <person name="Hellsten U."/>
            <person name="Kawashima T."/>
            <person name="Kuo A."/>
            <person name="Mitros T."/>
            <person name="Salamov A."/>
            <person name="Carpenter M.L."/>
            <person name="Signorovitch A.Y."/>
            <person name="Moreno M.A."/>
            <person name="Kamm K."/>
            <person name="Grimwood J."/>
            <person name="Schmutz J."/>
            <person name="Shapiro H."/>
            <person name="Grigoriev I.V."/>
            <person name="Buss L.W."/>
            <person name="Schierwater B."/>
            <person name="Dellaporta S.L."/>
            <person name="Rokhsar D.S."/>
        </authorList>
    </citation>
    <scope>NUCLEOTIDE SEQUENCE [LARGE SCALE GENOMIC DNA]</scope>
    <source>
        <strain evidence="7 8">Grell-BS-1999</strain>
    </source>
</reference>
<name>B3S452_TRIAD</name>
<dbReference type="STRING" id="10228.B3S452"/>
<gene>
    <name evidence="7" type="ORF">TRIADDRAFT_58956</name>
</gene>
<dbReference type="HOGENOM" id="CLU_1083090_0_0_1"/>
<dbReference type="GeneID" id="6756337"/>
<protein>
    <recommendedName>
        <fullName evidence="9">Major facilitator superfamily (MFS) profile domain-containing protein</fullName>
    </recommendedName>
</protein>
<evidence type="ECO:0000256" key="2">
    <source>
        <dbReference type="ARBA" id="ARBA00022448"/>
    </source>
</evidence>
<keyword evidence="3 6" id="KW-0812">Transmembrane</keyword>
<evidence type="ECO:0000313" key="7">
    <source>
        <dbReference type="EMBL" id="EDV22581.1"/>
    </source>
</evidence>
<dbReference type="EMBL" id="DS985249">
    <property type="protein sequence ID" value="EDV22581.1"/>
    <property type="molecule type" value="Genomic_DNA"/>
</dbReference>
<dbReference type="PANTHER" id="PTHR23506">
    <property type="entry name" value="GH10249P"/>
    <property type="match status" value="1"/>
</dbReference>
<evidence type="ECO:0000256" key="5">
    <source>
        <dbReference type="ARBA" id="ARBA00023136"/>
    </source>
</evidence>
<dbReference type="CTD" id="6756337"/>
<accession>B3S452</accession>
<dbReference type="GO" id="GO:0016020">
    <property type="term" value="C:membrane"/>
    <property type="evidence" value="ECO:0007669"/>
    <property type="project" value="UniProtKB-SubCell"/>
</dbReference>
<feature type="transmembrane region" description="Helical" evidence="6">
    <location>
        <begin position="48"/>
        <end position="68"/>
    </location>
</feature>
<dbReference type="GO" id="GO:0022857">
    <property type="term" value="F:transmembrane transporter activity"/>
    <property type="evidence" value="ECO:0000318"/>
    <property type="project" value="GO_Central"/>
</dbReference>
<feature type="transmembrane region" description="Helical" evidence="6">
    <location>
        <begin position="80"/>
        <end position="102"/>
    </location>
</feature>
<dbReference type="InterPro" id="IPR036259">
    <property type="entry name" value="MFS_trans_sf"/>
</dbReference>
<keyword evidence="5 6" id="KW-0472">Membrane</keyword>
<keyword evidence="8" id="KW-1185">Reference proteome</keyword>
<evidence type="ECO:0008006" key="9">
    <source>
        <dbReference type="Google" id="ProtNLM"/>
    </source>
</evidence>
<sequence>MESAKQNIDSPKDENETAAEKDVQPILVSVIFSIYPIMVFLLSPFFGILGITVAAYQTATFAVAASLFQESMATALVGDFKLPFIVTGGFMAASAIVLLIFMPSIRGFAIASCIAAITFFDPSLALHLKPVLMVLCQRWLEGCLISGKLWLSIISLIFLGIGLGMVFTPVFPDMIEAAKKRNIGNDFVVFSVISGLVSAFFSLGEIVGPFIGGSFNTLDSISFDWSSSVLGFVLVAEYSKQLVFETFSNKEIPKCWI</sequence>